<evidence type="ECO:0000313" key="3">
    <source>
        <dbReference type="Proteomes" id="UP000318538"/>
    </source>
</evidence>
<name>A0A517N896_9BACT</name>
<evidence type="ECO:0000313" key="2">
    <source>
        <dbReference type="EMBL" id="QDT03364.1"/>
    </source>
</evidence>
<proteinExistence type="predicted"/>
<organism evidence="2 3">
    <name type="scientific">Rubripirellula lacrimiformis</name>
    <dbReference type="NCBI Taxonomy" id="1930273"/>
    <lineage>
        <taxon>Bacteria</taxon>
        <taxon>Pseudomonadati</taxon>
        <taxon>Planctomycetota</taxon>
        <taxon>Planctomycetia</taxon>
        <taxon>Pirellulales</taxon>
        <taxon>Pirellulaceae</taxon>
        <taxon>Rubripirellula</taxon>
    </lineage>
</organism>
<reference evidence="2 3" key="1">
    <citation type="submission" date="2019-02" db="EMBL/GenBank/DDBJ databases">
        <title>Deep-cultivation of Planctomycetes and their phenomic and genomic characterization uncovers novel biology.</title>
        <authorList>
            <person name="Wiegand S."/>
            <person name="Jogler M."/>
            <person name="Boedeker C."/>
            <person name="Pinto D."/>
            <person name="Vollmers J."/>
            <person name="Rivas-Marin E."/>
            <person name="Kohn T."/>
            <person name="Peeters S.H."/>
            <person name="Heuer A."/>
            <person name="Rast P."/>
            <person name="Oberbeckmann S."/>
            <person name="Bunk B."/>
            <person name="Jeske O."/>
            <person name="Meyerdierks A."/>
            <person name="Storesund J.E."/>
            <person name="Kallscheuer N."/>
            <person name="Luecker S."/>
            <person name="Lage O.M."/>
            <person name="Pohl T."/>
            <person name="Merkel B.J."/>
            <person name="Hornburger P."/>
            <person name="Mueller R.-W."/>
            <person name="Bruemmer F."/>
            <person name="Labrenz M."/>
            <person name="Spormann A.M."/>
            <person name="Op den Camp H."/>
            <person name="Overmann J."/>
            <person name="Amann R."/>
            <person name="Jetten M.S.M."/>
            <person name="Mascher T."/>
            <person name="Medema M.H."/>
            <person name="Devos D.P."/>
            <person name="Kaster A.-K."/>
            <person name="Ovreas L."/>
            <person name="Rohde M."/>
            <person name="Galperin M.Y."/>
            <person name="Jogler C."/>
        </authorList>
    </citation>
    <scope>NUCLEOTIDE SEQUENCE [LARGE SCALE GENOMIC DNA]</scope>
    <source>
        <strain evidence="2 3">K22_7</strain>
    </source>
</reference>
<evidence type="ECO:0000256" key="1">
    <source>
        <dbReference type="SAM" id="MobiDB-lite"/>
    </source>
</evidence>
<dbReference type="EMBL" id="CP036525">
    <property type="protein sequence ID" value="QDT03364.1"/>
    <property type="molecule type" value="Genomic_DNA"/>
</dbReference>
<dbReference type="AlphaFoldDB" id="A0A517N896"/>
<sequence>MLGADARIRPEHRPRTDGKARADAGRCPWTIDHRLGLLGIWNAIAGGGLIFPR</sequence>
<dbReference type="Proteomes" id="UP000318538">
    <property type="component" value="Chromosome"/>
</dbReference>
<dbReference type="KEGG" id="rlc:K227x_17460"/>
<feature type="region of interest" description="Disordered" evidence="1">
    <location>
        <begin position="1"/>
        <end position="23"/>
    </location>
</feature>
<protein>
    <submittedName>
        <fullName evidence="2">Uncharacterized protein</fullName>
    </submittedName>
</protein>
<accession>A0A517N896</accession>
<gene>
    <name evidence="2" type="ORF">K227x_17460</name>
</gene>
<keyword evidence="3" id="KW-1185">Reference proteome</keyword>